<evidence type="ECO:0000256" key="5">
    <source>
        <dbReference type="ARBA" id="ARBA00022989"/>
    </source>
</evidence>
<keyword evidence="9" id="KW-0282">Flagellum</keyword>
<dbReference type="GO" id="GO:0006605">
    <property type="term" value="P:protein targeting"/>
    <property type="evidence" value="ECO:0007669"/>
    <property type="project" value="InterPro"/>
</dbReference>
<keyword evidence="9" id="KW-0966">Cell projection</keyword>
<dbReference type="InterPro" id="IPR002010">
    <property type="entry name" value="T3SS_IM_R"/>
</dbReference>
<evidence type="ECO:0000256" key="4">
    <source>
        <dbReference type="ARBA" id="ARBA00022692"/>
    </source>
</evidence>
<reference evidence="9" key="1">
    <citation type="submission" date="2018-06" db="EMBL/GenBank/DDBJ databases">
        <authorList>
            <person name="Zhirakovskaya E."/>
        </authorList>
    </citation>
    <scope>NUCLEOTIDE SEQUENCE</scope>
</reference>
<dbReference type="PANTHER" id="PTHR30065">
    <property type="entry name" value="FLAGELLAR BIOSYNTHETIC PROTEIN FLIR"/>
    <property type="match status" value="1"/>
</dbReference>
<feature type="transmembrane region" description="Helical" evidence="8">
    <location>
        <begin position="212"/>
        <end position="240"/>
    </location>
</feature>
<proteinExistence type="predicted"/>
<dbReference type="AlphaFoldDB" id="A0A3B0TGQ5"/>
<keyword evidence="6 8" id="KW-0472">Membrane</keyword>
<evidence type="ECO:0000256" key="8">
    <source>
        <dbReference type="SAM" id="Phobius"/>
    </source>
</evidence>
<feature type="transmembrane region" description="Helical" evidence="8">
    <location>
        <begin position="178"/>
        <end position="200"/>
    </location>
</feature>
<dbReference type="GO" id="GO:0005886">
    <property type="term" value="C:plasma membrane"/>
    <property type="evidence" value="ECO:0007669"/>
    <property type="project" value="UniProtKB-SubCell"/>
</dbReference>
<comment type="subcellular location">
    <subcellularLocation>
        <location evidence="1">Bacterial flagellum basal body</location>
    </subcellularLocation>
    <subcellularLocation>
        <location evidence="2">Cell membrane</location>
        <topology evidence="2">Multi-pass membrane protein</topology>
    </subcellularLocation>
</comment>
<organism evidence="9">
    <name type="scientific">hydrothermal vent metagenome</name>
    <dbReference type="NCBI Taxonomy" id="652676"/>
    <lineage>
        <taxon>unclassified sequences</taxon>
        <taxon>metagenomes</taxon>
        <taxon>ecological metagenomes</taxon>
    </lineage>
</organism>
<evidence type="ECO:0000256" key="1">
    <source>
        <dbReference type="ARBA" id="ARBA00004117"/>
    </source>
</evidence>
<sequence length="252" mass="26905">MTLEIAPATIFVFALIFTRLGTMLMLLPAIGEAIIPARARIALAFGMTFVLLPLVRDLFPAVPTGMATLVVLLGGELLIGLFIGGTARLVMSTMQFAGSIIAFQIGLALAQSFDPAQGAQSTLVGSFLSVLGVTLVFSFNLHHLMIMAMRDSYEIFGPGLLPPLGDVTQLVVDTVAGVFRVAMQLSAPFMVFGLVFYFGLGVLTKLMPQVQVFFVAMPANIALGLALLFLLLGTMGLWFAEYFTDATAVFVL</sequence>
<keyword evidence="4 8" id="KW-0812">Transmembrane</keyword>
<name>A0A3B0TGQ5_9ZZZZ</name>
<feature type="transmembrane region" description="Helical" evidence="8">
    <location>
        <begin position="61"/>
        <end position="84"/>
    </location>
</feature>
<dbReference type="PANTHER" id="PTHR30065:SF8">
    <property type="entry name" value="FLAGELLAR BIOSYNTHETIC PROTEIN FLIR"/>
    <property type="match status" value="1"/>
</dbReference>
<dbReference type="Pfam" id="PF01311">
    <property type="entry name" value="Bac_export_1"/>
    <property type="match status" value="1"/>
</dbReference>
<evidence type="ECO:0000256" key="2">
    <source>
        <dbReference type="ARBA" id="ARBA00004651"/>
    </source>
</evidence>
<dbReference type="GO" id="GO:0044780">
    <property type="term" value="P:bacterial-type flagellum assembly"/>
    <property type="evidence" value="ECO:0007669"/>
    <property type="project" value="InterPro"/>
</dbReference>
<accession>A0A3B0TGQ5</accession>
<feature type="transmembrane region" description="Helical" evidence="8">
    <location>
        <begin position="6"/>
        <end position="27"/>
    </location>
</feature>
<feature type="transmembrane region" description="Helical" evidence="8">
    <location>
        <begin position="96"/>
        <end position="113"/>
    </location>
</feature>
<evidence type="ECO:0000256" key="7">
    <source>
        <dbReference type="ARBA" id="ARBA00023143"/>
    </source>
</evidence>
<dbReference type="InterPro" id="IPR006303">
    <property type="entry name" value="FliR"/>
</dbReference>
<protein>
    <submittedName>
        <fullName evidence="9">Flagellar biosynthesis protein FliR</fullName>
    </submittedName>
</protein>
<dbReference type="NCBIfam" id="TIGR01400">
    <property type="entry name" value="fliR"/>
    <property type="match status" value="1"/>
</dbReference>
<feature type="transmembrane region" description="Helical" evidence="8">
    <location>
        <begin position="39"/>
        <end position="55"/>
    </location>
</feature>
<dbReference type="GO" id="GO:0009425">
    <property type="term" value="C:bacterial-type flagellum basal body"/>
    <property type="evidence" value="ECO:0007669"/>
    <property type="project" value="UniProtKB-SubCell"/>
</dbReference>
<keyword evidence="3" id="KW-1003">Cell membrane</keyword>
<evidence type="ECO:0000313" key="9">
    <source>
        <dbReference type="EMBL" id="VAW11349.1"/>
    </source>
</evidence>
<dbReference type="PRINTS" id="PR00953">
    <property type="entry name" value="TYPE3IMRPROT"/>
</dbReference>
<evidence type="ECO:0000256" key="3">
    <source>
        <dbReference type="ARBA" id="ARBA00022475"/>
    </source>
</evidence>
<gene>
    <name evidence="9" type="ORF">MNBD_ALPHA09-684</name>
</gene>
<dbReference type="EMBL" id="UOEM01000031">
    <property type="protein sequence ID" value="VAW11349.1"/>
    <property type="molecule type" value="Genomic_DNA"/>
</dbReference>
<evidence type="ECO:0000256" key="6">
    <source>
        <dbReference type="ARBA" id="ARBA00023136"/>
    </source>
</evidence>
<feature type="transmembrane region" description="Helical" evidence="8">
    <location>
        <begin position="119"/>
        <end position="141"/>
    </location>
</feature>
<keyword evidence="9" id="KW-0969">Cilium</keyword>
<keyword evidence="7" id="KW-0975">Bacterial flagellum</keyword>
<keyword evidence="5 8" id="KW-1133">Transmembrane helix</keyword>